<dbReference type="EMBL" id="JBEPSB010000003">
    <property type="protein sequence ID" value="MET4559838.1"/>
    <property type="molecule type" value="Genomic_DNA"/>
</dbReference>
<evidence type="ECO:0000256" key="1">
    <source>
        <dbReference type="SAM" id="SignalP"/>
    </source>
</evidence>
<feature type="signal peptide" evidence="1">
    <location>
        <begin position="1"/>
        <end position="22"/>
    </location>
</feature>
<evidence type="ECO:0000313" key="2">
    <source>
        <dbReference type="EMBL" id="MET4559838.1"/>
    </source>
</evidence>
<accession>A0ABV2PFW8</accession>
<evidence type="ECO:0000313" key="3">
    <source>
        <dbReference type="Proteomes" id="UP001549363"/>
    </source>
</evidence>
<keyword evidence="1" id="KW-0732">Signal</keyword>
<dbReference type="PROSITE" id="PS51257">
    <property type="entry name" value="PROKAR_LIPOPROTEIN"/>
    <property type="match status" value="1"/>
</dbReference>
<protein>
    <recommendedName>
        <fullName evidence="4">Lipoprotein</fullName>
    </recommendedName>
</protein>
<comment type="caution">
    <text evidence="2">The sequence shown here is derived from an EMBL/GenBank/DDBJ whole genome shotgun (WGS) entry which is preliminary data.</text>
</comment>
<dbReference type="RefSeq" id="WP_354471107.1">
    <property type="nucleotide sequence ID" value="NZ_JBEPSB010000003.1"/>
</dbReference>
<evidence type="ECO:0008006" key="4">
    <source>
        <dbReference type="Google" id="ProtNLM"/>
    </source>
</evidence>
<sequence>MFNKRRFKIGILLFIFTTVLFGCHNQNDNVQVPKGNLFNVFMGESKTWELSGYEIELTPNSSKFGNGILTMKNTTEYSSDFFSFEVHATINNKVEVMQKHQSSGEQVNIATKKMGSIEGNELPSKNGDYISINELSDIYMIIKWNDQQGNKKEERINLN</sequence>
<keyword evidence="3" id="KW-1185">Reference proteome</keyword>
<name>A0ABV2PFW8_9BACI</name>
<reference evidence="2 3" key="1">
    <citation type="submission" date="2024-06" db="EMBL/GenBank/DDBJ databases">
        <title>Sorghum-associated microbial communities from plants grown in Nebraska, USA.</title>
        <authorList>
            <person name="Schachtman D."/>
        </authorList>
    </citation>
    <scope>NUCLEOTIDE SEQUENCE [LARGE SCALE GENOMIC DNA]</scope>
    <source>
        <strain evidence="2 3">736</strain>
    </source>
</reference>
<organism evidence="2 3">
    <name type="scientific">Lysinibacillus parviboronicapiens</name>
    <dbReference type="NCBI Taxonomy" id="436516"/>
    <lineage>
        <taxon>Bacteria</taxon>
        <taxon>Bacillati</taxon>
        <taxon>Bacillota</taxon>
        <taxon>Bacilli</taxon>
        <taxon>Bacillales</taxon>
        <taxon>Bacillaceae</taxon>
        <taxon>Lysinibacillus</taxon>
    </lineage>
</organism>
<dbReference type="Proteomes" id="UP001549363">
    <property type="component" value="Unassembled WGS sequence"/>
</dbReference>
<gene>
    <name evidence="2" type="ORF">ABIA69_000981</name>
</gene>
<proteinExistence type="predicted"/>
<feature type="chain" id="PRO_5046436133" description="Lipoprotein" evidence="1">
    <location>
        <begin position="23"/>
        <end position="159"/>
    </location>
</feature>